<accession>A0A385D0L9</accession>
<dbReference type="InterPro" id="IPR008822">
    <property type="entry name" value="Endonuclease_RusA-like"/>
</dbReference>
<dbReference type="GeneID" id="63911583"/>
<dbReference type="Gene3D" id="3.30.1330.70">
    <property type="entry name" value="Holliday junction resolvase RusA"/>
    <property type="match status" value="1"/>
</dbReference>
<proteinExistence type="predicted"/>
<dbReference type="EMBL" id="MH697580">
    <property type="protein sequence ID" value="AXQ51893.1"/>
    <property type="molecule type" value="Genomic_DNA"/>
</dbReference>
<evidence type="ECO:0000313" key="1">
    <source>
        <dbReference type="EMBL" id="AXQ51893.1"/>
    </source>
</evidence>
<dbReference type="RefSeq" id="YP_010050846.1">
    <property type="nucleotide sequence ID" value="NC_054434.1"/>
</dbReference>
<evidence type="ECO:0000313" key="2">
    <source>
        <dbReference type="Proteomes" id="UP000264051"/>
    </source>
</evidence>
<sequence length="173" mass="19151">MSVSTGELAPDEVHARAETWRADPVEIPPRRYGGSVSFFVPGVPAPQGSKRHVGNGRMIESSKRLKPWRADVEAEARRAFEAAGFEQLTEGVAVRLMFVMPRPKSAPKTRPVQAIKRPDVDKLARAVLDALDAAGAYRDDSQVIELEVRKQLTHGQNPDSPGVHVWIRGSEWH</sequence>
<name>A0A385D0L9_9CAUD</name>
<organism evidence="1 2">
    <name type="scientific">Gordonia phage Catfish</name>
    <dbReference type="NCBI Taxonomy" id="2301538"/>
    <lineage>
        <taxon>Viruses</taxon>
        <taxon>Duplodnaviria</taxon>
        <taxon>Heunggongvirae</taxon>
        <taxon>Uroviricota</taxon>
        <taxon>Caudoviricetes</taxon>
        <taxon>Ruthgordonvirinae</taxon>
        <taxon>Catfishvirus</taxon>
        <taxon>Catfishvirus catfish</taxon>
    </lineage>
</organism>
<keyword evidence="2" id="KW-1185">Reference proteome</keyword>
<reference evidence="2" key="1">
    <citation type="submission" date="2018-07" db="EMBL/GenBank/DDBJ databases">
        <authorList>
            <person name="Byford A.D."/>
            <person name="Nguyen L.Q."/>
            <person name="Alvarez I.A."/>
            <person name="Bhandari M."/>
            <person name="Desselle J.R."/>
            <person name="Duong Q.-N.N."/>
            <person name="Dupree A.F."/>
            <person name="Feroben K.E."/>
            <person name="Garrison M.E."/>
            <person name="Higginbotham J.L."/>
            <person name="Hunter C.W."/>
            <person name="Knight B.A."/>
            <person name="Lee J.A."/>
            <person name="Lewis I.C."/>
            <person name="Long E.L."/>
            <person name="Rimal A."/>
            <person name="Sinnasone S."/>
            <person name="Tandukar J."/>
            <person name="Willis C.E."/>
            <person name="Nguyen A.V."/>
            <person name="Hancock A.M."/>
            <person name="Dicus A.P."/>
            <person name="Gallien G.E."/>
            <person name="Weidemeier A.M.D."/>
            <person name="Gissendanner C.R."/>
            <person name="Findley A.M."/>
            <person name="Bollivar D.W."/>
            <person name="Garlena R.A."/>
            <person name="Russell D.A."/>
            <person name="Pope W.H."/>
            <person name="Jacobs-Sera D."/>
            <person name="Hatfull G.F."/>
        </authorList>
    </citation>
    <scope>NUCLEOTIDE SEQUENCE [LARGE SCALE GENOMIC DNA]</scope>
</reference>
<dbReference type="Proteomes" id="UP000264051">
    <property type="component" value="Segment"/>
</dbReference>
<dbReference type="GO" id="GO:0006310">
    <property type="term" value="P:DNA recombination"/>
    <property type="evidence" value="ECO:0007669"/>
    <property type="project" value="InterPro"/>
</dbReference>
<dbReference type="SUPFAM" id="SSF103084">
    <property type="entry name" value="Holliday junction resolvase RusA"/>
    <property type="match status" value="1"/>
</dbReference>
<dbReference type="GO" id="GO:0000287">
    <property type="term" value="F:magnesium ion binding"/>
    <property type="evidence" value="ECO:0007669"/>
    <property type="project" value="InterPro"/>
</dbReference>
<dbReference type="InterPro" id="IPR036614">
    <property type="entry name" value="RusA-like_sf"/>
</dbReference>
<dbReference type="KEGG" id="vg:63911583"/>
<dbReference type="GO" id="GO:0006281">
    <property type="term" value="P:DNA repair"/>
    <property type="evidence" value="ECO:0007669"/>
    <property type="project" value="InterPro"/>
</dbReference>
<gene>
    <name evidence="1" type="primary">57</name>
    <name evidence="1" type="ORF">SEA_CATFISH_57</name>
</gene>
<protein>
    <submittedName>
        <fullName evidence="1">RusA-like resolvase</fullName>
    </submittedName>
</protein>
<dbReference type="Pfam" id="PF05866">
    <property type="entry name" value="RusA"/>
    <property type="match status" value="1"/>
</dbReference>